<reference evidence="2 3" key="1">
    <citation type="submission" date="2016-08" db="EMBL/GenBank/DDBJ databases">
        <title>Campylobacter species from sea mammals.</title>
        <authorList>
            <person name="Gilbert M.J."/>
            <person name="Byrne B.A."/>
            <person name="Zomer A.L."/>
            <person name="Wagenaar J.A."/>
        </authorList>
    </citation>
    <scope>NUCLEOTIDE SEQUENCE [LARGE SCALE GENOMIC DNA]</scope>
    <source>
        <strain evidence="2 3">1105248</strain>
    </source>
</reference>
<organism evidence="2 3">
    <name type="scientific">Campylobacter pinnipediorum subsp. pinnipediorum</name>
    <dbReference type="NCBI Taxonomy" id="1660067"/>
    <lineage>
        <taxon>Bacteria</taxon>
        <taxon>Pseudomonadati</taxon>
        <taxon>Campylobacterota</taxon>
        <taxon>Epsilonproteobacteria</taxon>
        <taxon>Campylobacterales</taxon>
        <taxon>Campylobacteraceae</taxon>
        <taxon>Campylobacter</taxon>
    </lineage>
</organism>
<dbReference type="SUPFAM" id="SSF50331">
    <property type="entry name" value="MOP-like"/>
    <property type="match status" value="1"/>
</dbReference>
<dbReference type="InterPro" id="IPR005116">
    <property type="entry name" value="Transp-assoc_OB_typ1"/>
</dbReference>
<dbReference type="Proteomes" id="UP000189728">
    <property type="component" value="Unassembled WGS sequence"/>
</dbReference>
<proteinExistence type="predicted"/>
<comment type="caution">
    <text evidence="2">The sequence shown here is derived from an EMBL/GenBank/DDBJ whole genome shotgun (WGS) entry which is preliminary data.</text>
</comment>
<dbReference type="EMBL" id="MCRK01000012">
    <property type="protein sequence ID" value="OPA81766.1"/>
    <property type="molecule type" value="Genomic_DNA"/>
</dbReference>
<evidence type="ECO:0000259" key="1">
    <source>
        <dbReference type="Pfam" id="PF03459"/>
    </source>
</evidence>
<evidence type="ECO:0000313" key="2">
    <source>
        <dbReference type="EMBL" id="OPA81766.1"/>
    </source>
</evidence>
<feature type="domain" description="Transport-associated OB type 1" evidence="1">
    <location>
        <begin position="64"/>
        <end position="123"/>
    </location>
</feature>
<evidence type="ECO:0000313" key="3">
    <source>
        <dbReference type="Proteomes" id="UP000189728"/>
    </source>
</evidence>
<dbReference type="InterPro" id="IPR008995">
    <property type="entry name" value="Mo/tungstate-bd_C_term_dom"/>
</dbReference>
<protein>
    <recommendedName>
        <fullName evidence="1">Transport-associated OB type 1 domain-containing protein</fullName>
    </recommendedName>
</protein>
<dbReference type="Pfam" id="PF03459">
    <property type="entry name" value="TOBE"/>
    <property type="match status" value="1"/>
</dbReference>
<name>A0AAX0LB91_9BACT</name>
<dbReference type="RefSeq" id="WP_069636268.1">
    <property type="nucleotide sequence ID" value="NZ_CP012546.1"/>
</dbReference>
<dbReference type="Gene3D" id="2.40.50.100">
    <property type="match status" value="1"/>
</dbReference>
<gene>
    <name evidence="2" type="ORF">BFG04_01090</name>
</gene>
<sequence>MIKAVVDNITTFDDVSLVRFSVDEDLSLSMLSLDNVSLKPKDKVKLGFKSSNVSISTNKLENFSIKNEIYCKIIDLQIGEILSVILLRYKDIEFESIITSKSAKRLNLKLNDMVFAYIKSTSIYISEIL</sequence>
<dbReference type="AlphaFoldDB" id="A0AAX0LB91"/>
<accession>A0AAX0LB91</accession>